<keyword evidence="2" id="KW-0723">Serine/threonine-protein kinase</keyword>
<accession>W4GDP3</accession>
<dbReference type="GO" id="GO:0044773">
    <property type="term" value="P:mitotic DNA damage checkpoint signaling"/>
    <property type="evidence" value="ECO:0007669"/>
    <property type="project" value="TreeGrafter"/>
</dbReference>
<dbReference type="GO" id="GO:0005737">
    <property type="term" value="C:cytoplasm"/>
    <property type="evidence" value="ECO:0007669"/>
    <property type="project" value="TreeGrafter"/>
</dbReference>
<dbReference type="GO" id="GO:0004674">
    <property type="term" value="F:protein serine/threonine kinase activity"/>
    <property type="evidence" value="ECO:0007669"/>
    <property type="project" value="UniProtKB-KW"/>
</dbReference>
<dbReference type="Gene3D" id="1.10.510.10">
    <property type="entry name" value="Transferase(Phosphotransferase) domain 1"/>
    <property type="match status" value="1"/>
</dbReference>
<dbReference type="EMBL" id="KI913134">
    <property type="protein sequence ID" value="ETV77053.1"/>
    <property type="molecule type" value="Genomic_DNA"/>
</dbReference>
<dbReference type="PROSITE" id="PS50011">
    <property type="entry name" value="PROTEIN_KINASE_DOM"/>
    <property type="match status" value="1"/>
</dbReference>
<protein>
    <submittedName>
        <fullName evidence="2">Serine/threonine protein kinase</fullName>
    </submittedName>
</protein>
<dbReference type="RefSeq" id="XP_009833359.1">
    <property type="nucleotide sequence ID" value="XM_009835057.1"/>
</dbReference>
<sequence length="717" mass="81515">MVPPIPRELTEEDKLFQAVMDRNVDALNAILKAGKVNVNAMKPVDMIQSTVLYVAALYPCMAIVQSLLAVPTIDVNLPNRIHKNATTPLMRSIQKGNLDIADVLISRHDTMCNAVTDKGKSVATEVASYNRAAIVPKLWPRLSPALRAKCMSEALKAKSFEVVAALIEVGCSFEVTYNNSDALLIAAVAKHVTIQGLVGLLLQDLPFLVVDDDDDIIADNPEYMGSWSAFVLPGLRVSDDVRKEVVIDTLLSHATFHRVPRQILLEQFVYAKDIHGRTAFDTTETSVKEHLQRLFFFMQRYEFVPGPAAHVSATSVVRLAYDHGICHQVFHELADQLNVCLTLKQFRQVNVTLTQVCSQHERPHRRREMQAPPVLDDASLVDKWDAHFEYFAKDFPGYMTEAEFKKFCDMQYGRKIQVALKFMRREEDYTKEVEVRRLISTRGHVSKYMLNMLPSPSPDEFERAVGSLSVNNDQLSLADFKHVLVLPAADRSLEDIFFKERPSANLIRFLLEEAAHALRLLHSWDIMHGDVKKLNFVRVKHQLKLIDLDAATVMNTMMGSKFSSGVLPPEMFHHLETDDERSQYMAYWADDIRIRDKLRPRSNIVVKCFRQDYNQDAAALLPYAPVVASPEIDIWALGVMMFQLWSGEELVATDINEDVTSGQIQLAKFWTPELLKARIRLHIDDEDQLDLLSHVLAVDPKDRWSLESILQHPYFNP</sequence>
<dbReference type="Gene3D" id="1.25.40.20">
    <property type="entry name" value="Ankyrin repeat-containing domain"/>
    <property type="match status" value="1"/>
</dbReference>
<dbReference type="VEuPathDB" id="FungiDB:H257_08961"/>
<dbReference type="SUPFAM" id="SSF56112">
    <property type="entry name" value="Protein kinase-like (PK-like)"/>
    <property type="match status" value="1"/>
</dbReference>
<reference evidence="2" key="1">
    <citation type="submission" date="2013-12" db="EMBL/GenBank/DDBJ databases">
        <title>The Genome Sequence of Aphanomyces astaci APO3.</title>
        <authorList>
            <consortium name="The Broad Institute Genomics Platform"/>
            <person name="Russ C."/>
            <person name="Tyler B."/>
            <person name="van West P."/>
            <person name="Dieguez-Uribeondo J."/>
            <person name="Young S.K."/>
            <person name="Zeng Q."/>
            <person name="Gargeya S."/>
            <person name="Fitzgerald M."/>
            <person name="Abouelleil A."/>
            <person name="Alvarado L."/>
            <person name="Chapman S.B."/>
            <person name="Gainer-Dewar J."/>
            <person name="Goldberg J."/>
            <person name="Griggs A."/>
            <person name="Gujja S."/>
            <person name="Hansen M."/>
            <person name="Howarth C."/>
            <person name="Imamovic A."/>
            <person name="Ireland A."/>
            <person name="Larimer J."/>
            <person name="McCowan C."/>
            <person name="Murphy C."/>
            <person name="Pearson M."/>
            <person name="Poon T.W."/>
            <person name="Priest M."/>
            <person name="Roberts A."/>
            <person name="Saif S."/>
            <person name="Shea T."/>
            <person name="Sykes S."/>
            <person name="Wortman J."/>
            <person name="Nusbaum C."/>
            <person name="Birren B."/>
        </authorList>
    </citation>
    <scope>NUCLEOTIDE SEQUENCE [LARGE SCALE GENOMIC DNA]</scope>
    <source>
        <strain evidence="2">APO3</strain>
    </source>
</reference>
<keyword evidence="2" id="KW-0808">Transferase</keyword>
<dbReference type="GO" id="GO:0005524">
    <property type="term" value="F:ATP binding"/>
    <property type="evidence" value="ECO:0007669"/>
    <property type="project" value="InterPro"/>
</dbReference>
<dbReference type="InterPro" id="IPR000719">
    <property type="entry name" value="Prot_kinase_dom"/>
</dbReference>
<dbReference type="Pfam" id="PF00069">
    <property type="entry name" value="Pkinase"/>
    <property type="match status" value="1"/>
</dbReference>
<dbReference type="PANTHER" id="PTHR44167:SF18">
    <property type="entry name" value="PROTEIN KINASE DOMAIN-CONTAINING PROTEIN"/>
    <property type="match status" value="1"/>
</dbReference>
<gene>
    <name evidence="2" type="ORF">H257_08961</name>
</gene>
<evidence type="ECO:0000259" key="1">
    <source>
        <dbReference type="PROSITE" id="PS50011"/>
    </source>
</evidence>
<dbReference type="AlphaFoldDB" id="W4GDP3"/>
<dbReference type="Pfam" id="PF12796">
    <property type="entry name" value="Ank_2"/>
    <property type="match status" value="1"/>
</dbReference>
<proteinExistence type="predicted"/>
<dbReference type="PANTHER" id="PTHR44167">
    <property type="entry name" value="OVARIAN-SPECIFIC SERINE/THREONINE-PROTEIN KINASE LOK-RELATED"/>
    <property type="match status" value="1"/>
</dbReference>
<dbReference type="InterPro" id="IPR036770">
    <property type="entry name" value="Ankyrin_rpt-contain_sf"/>
</dbReference>
<dbReference type="SUPFAM" id="SSF48403">
    <property type="entry name" value="Ankyrin repeat"/>
    <property type="match status" value="1"/>
</dbReference>
<dbReference type="SMART" id="SM00220">
    <property type="entry name" value="S_TKc"/>
    <property type="match status" value="1"/>
</dbReference>
<name>W4GDP3_APHAT</name>
<evidence type="ECO:0000313" key="2">
    <source>
        <dbReference type="EMBL" id="ETV77053.1"/>
    </source>
</evidence>
<feature type="domain" description="Protein kinase" evidence="1">
    <location>
        <begin position="385"/>
        <end position="715"/>
    </location>
</feature>
<dbReference type="STRING" id="112090.W4GDP3"/>
<dbReference type="InterPro" id="IPR011009">
    <property type="entry name" value="Kinase-like_dom_sf"/>
</dbReference>
<dbReference type="GO" id="GO:0005634">
    <property type="term" value="C:nucleus"/>
    <property type="evidence" value="ECO:0007669"/>
    <property type="project" value="TreeGrafter"/>
</dbReference>
<dbReference type="InterPro" id="IPR002110">
    <property type="entry name" value="Ankyrin_rpt"/>
</dbReference>
<dbReference type="GeneID" id="20810957"/>
<dbReference type="OrthoDB" id="5979581at2759"/>
<organism evidence="2">
    <name type="scientific">Aphanomyces astaci</name>
    <name type="common">Crayfish plague agent</name>
    <dbReference type="NCBI Taxonomy" id="112090"/>
    <lineage>
        <taxon>Eukaryota</taxon>
        <taxon>Sar</taxon>
        <taxon>Stramenopiles</taxon>
        <taxon>Oomycota</taxon>
        <taxon>Saprolegniomycetes</taxon>
        <taxon>Saprolegniales</taxon>
        <taxon>Verrucalvaceae</taxon>
        <taxon>Aphanomyces</taxon>
    </lineage>
</organism>
<keyword evidence="2" id="KW-0418">Kinase</keyword>